<dbReference type="AlphaFoldDB" id="A0AAF3EHT0"/>
<feature type="domain" description="DNA-directed DNA polymerase family B exonuclease" evidence="1">
    <location>
        <begin position="75"/>
        <end position="138"/>
    </location>
</feature>
<organism evidence="2 3">
    <name type="scientific">Mesorhabditis belari</name>
    <dbReference type="NCBI Taxonomy" id="2138241"/>
    <lineage>
        <taxon>Eukaryota</taxon>
        <taxon>Metazoa</taxon>
        <taxon>Ecdysozoa</taxon>
        <taxon>Nematoda</taxon>
        <taxon>Chromadorea</taxon>
        <taxon>Rhabditida</taxon>
        <taxon>Rhabditina</taxon>
        <taxon>Rhabditomorpha</taxon>
        <taxon>Rhabditoidea</taxon>
        <taxon>Rhabditidae</taxon>
        <taxon>Mesorhabditinae</taxon>
        <taxon>Mesorhabditis</taxon>
    </lineage>
</organism>
<dbReference type="Proteomes" id="UP000887575">
    <property type="component" value="Unassembled WGS sequence"/>
</dbReference>
<dbReference type="PANTHER" id="PTHR45861:SF1">
    <property type="entry name" value="DNA POLYMERASE ALPHA CATALYTIC SUBUNIT"/>
    <property type="match status" value="1"/>
</dbReference>
<dbReference type="WBParaSite" id="MBELARI_LOCUS13557">
    <property type="protein sequence ID" value="MBELARI_LOCUS13557"/>
    <property type="gene ID" value="MBELARI_LOCUS13557"/>
</dbReference>
<dbReference type="GO" id="GO:0006272">
    <property type="term" value="P:leading strand elongation"/>
    <property type="evidence" value="ECO:0007669"/>
    <property type="project" value="TreeGrafter"/>
</dbReference>
<dbReference type="Gene3D" id="3.30.70.2820">
    <property type="match status" value="1"/>
</dbReference>
<dbReference type="SUPFAM" id="SSF53098">
    <property type="entry name" value="Ribonuclease H-like"/>
    <property type="match status" value="1"/>
</dbReference>
<dbReference type="GO" id="GO:0003887">
    <property type="term" value="F:DNA-directed DNA polymerase activity"/>
    <property type="evidence" value="ECO:0007669"/>
    <property type="project" value="TreeGrafter"/>
</dbReference>
<evidence type="ECO:0000313" key="3">
    <source>
        <dbReference type="WBParaSite" id="MBELARI_LOCUS13557"/>
    </source>
</evidence>
<keyword evidence="2" id="KW-1185">Reference proteome</keyword>
<dbReference type="PANTHER" id="PTHR45861">
    <property type="entry name" value="DNA POLYMERASE ALPHA CATALYTIC SUBUNIT"/>
    <property type="match status" value="1"/>
</dbReference>
<dbReference type="GO" id="GO:0003688">
    <property type="term" value="F:DNA replication origin binding"/>
    <property type="evidence" value="ECO:0007669"/>
    <property type="project" value="TreeGrafter"/>
</dbReference>
<dbReference type="GO" id="GO:0005658">
    <property type="term" value="C:alpha DNA polymerase:primase complex"/>
    <property type="evidence" value="ECO:0007669"/>
    <property type="project" value="TreeGrafter"/>
</dbReference>
<name>A0AAF3EHT0_9BILA</name>
<dbReference type="GO" id="GO:0003697">
    <property type="term" value="F:single-stranded DNA binding"/>
    <property type="evidence" value="ECO:0007669"/>
    <property type="project" value="TreeGrafter"/>
</dbReference>
<evidence type="ECO:0000259" key="1">
    <source>
        <dbReference type="Pfam" id="PF03104"/>
    </source>
</evidence>
<dbReference type="Pfam" id="PF03104">
    <property type="entry name" value="DNA_pol_B_exo1"/>
    <property type="match status" value="1"/>
</dbReference>
<dbReference type="InterPro" id="IPR006133">
    <property type="entry name" value="DNA-dir_DNA_pol_B_exonuc"/>
</dbReference>
<dbReference type="GO" id="GO:0003682">
    <property type="term" value="F:chromatin binding"/>
    <property type="evidence" value="ECO:0007669"/>
    <property type="project" value="TreeGrafter"/>
</dbReference>
<dbReference type="GO" id="GO:1902975">
    <property type="term" value="P:mitotic DNA replication initiation"/>
    <property type="evidence" value="ECO:0007669"/>
    <property type="project" value="TreeGrafter"/>
</dbReference>
<proteinExistence type="predicted"/>
<reference evidence="3" key="1">
    <citation type="submission" date="2024-02" db="UniProtKB">
        <authorList>
            <consortium name="WormBaseParasite"/>
        </authorList>
    </citation>
    <scope>IDENTIFICATION</scope>
</reference>
<accession>A0AAF3EHT0</accession>
<dbReference type="GO" id="GO:0006273">
    <property type="term" value="P:lagging strand elongation"/>
    <property type="evidence" value="ECO:0007669"/>
    <property type="project" value="TreeGrafter"/>
</dbReference>
<protein>
    <recommendedName>
        <fullName evidence="1">DNA-directed DNA polymerase family B exonuclease domain-containing protein</fullName>
    </recommendedName>
</protein>
<evidence type="ECO:0000313" key="2">
    <source>
        <dbReference type="Proteomes" id="UP000887575"/>
    </source>
</evidence>
<dbReference type="InterPro" id="IPR012337">
    <property type="entry name" value="RNaseH-like_sf"/>
</dbReference>
<sequence length="153" mass="17587">MDVYNEVKDLLKDKFDITNFKCARESKKQLMNCENDGMSSEKIDVLEVHYSSSCAKIPVETIGETFRFVANTTATAMERLLIETEMKGPGWMNIAQFAPATARVSHCKYEFTVDMERMKNIVYLKDQSQQAPPLRMLVLTVYTTLNKNRDNEV</sequence>